<evidence type="ECO:0000313" key="3">
    <source>
        <dbReference type="Proteomes" id="UP001383192"/>
    </source>
</evidence>
<feature type="region of interest" description="Disordered" evidence="1">
    <location>
        <begin position="1"/>
        <end position="61"/>
    </location>
</feature>
<evidence type="ECO:0000313" key="2">
    <source>
        <dbReference type="EMBL" id="KAK7062661.1"/>
    </source>
</evidence>
<reference evidence="2 3" key="1">
    <citation type="submission" date="2024-01" db="EMBL/GenBank/DDBJ databases">
        <title>A draft genome for a cacao thread blight-causing isolate of Paramarasmius palmivorus.</title>
        <authorList>
            <person name="Baruah I.K."/>
            <person name="Bukari Y."/>
            <person name="Amoako-Attah I."/>
            <person name="Meinhardt L.W."/>
            <person name="Bailey B.A."/>
            <person name="Cohen S.P."/>
        </authorList>
    </citation>
    <scope>NUCLEOTIDE SEQUENCE [LARGE SCALE GENOMIC DNA]</scope>
    <source>
        <strain evidence="2 3">GH-12</strain>
    </source>
</reference>
<gene>
    <name evidence="2" type="ORF">VNI00_000149</name>
</gene>
<organism evidence="2 3">
    <name type="scientific">Paramarasmius palmivorus</name>
    <dbReference type="NCBI Taxonomy" id="297713"/>
    <lineage>
        <taxon>Eukaryota</taxon>
        <taxon>Fungi</taxon>
        <taxon>Dikarya</taxon>
        <taxon>Basidiomycota</taxon>
        <taxon>Agaricomycotina</taxon>
        <taxon>Agaricomycetes</taxon>
        <taxon>Agaricomycetidae</taxon>
        <taxon>Agaricales</taxon>
        <taxon>Marasmiineae</taxon>
        <taxon>Marasmiaceae</taxon>
        <taxon>Paramarasmius</taxon>
    </lineage>
</organism>
<protein>
    <submittedName>
        <fullName evidence="2">Uncharacterized protein</fullName>
    </submittedName>
</protein>
<evidence type="ECO:0000256" key="1">
    <source>
        <dbReference type="SAM" id="MobiDB-lite"/>
    </source>
</evidence>
<proteinExistence type="predicted"/>
<dbReference type="EMBL" id="JAYKXP010000001">
    <property type="protein sequence ID" value="KAK7062661.1"/>
    <property type="molecule type" value="Genomic_DNA"/>
</dbReference>
<dbReference type="Proteomes" id="UP001383192">
    <property type="component" value="Unassembled WGS sequence"/>
</dbReference>
<feature type="compositionally biased region" description="Low complexity" evidence="1">
    <location>
        <begin position="1"/>
        <end position="13"/>
    </location>
</feature>
<comment type="caution">
    <text evidence="2">The sequence shown here is derived from an EMBL/GenBank/DDBJ whole genome shotgun (WGS) entry which is preliminary data.</text>
</comment>
<accession>A0AAW0EG96</accession>
<name>A0AAW0EG96_9AGAR</name>
<sequence length="244" mass="25923">MSSSSEDASDGAACVPKEASQSPNVGNDANGVGEQETPDVSSSPDYPPSVPSQLTPAKADPGISHSSTFLVAFPRPTVFSVIPVPASAEYDTAGESTAGESTAGAVLDGIINGSFRVRLGSAITEVKAQGKLPGNGVVSKECEHGNGAHETPMIIVLCLIGVLALVHVSNNICQIIQVKLTRRAVNLFARLNPNRPAFLCKDQFILYTLIILVRHIMQYQRFFMHPPKEFDDSGQQSDIINCCT</sequence>
<dbReference type="AlphaFoldDB" id="A0AAW0EG96"/>
<keyword evidence="3" id="KW-1185">Reference proteome</keyword>